<evidence type="ECO:0000313" key="2">
    <source>
        <dbReference type="Proteomes" id="UP000738431"/>
    </source>
</evidence>
<keyword evidence="2" id="KW-1185">Reference proteome</keyword>
<dbReference type="NCBIfam" id="NF047389">
    <property type="entry name" value="ATPase_Sll1717"/>
    <property type="match status" value="1"/>
</dbReference>
<dbReference type="Proteomes" id="UP000738431">
    <property type="component" value="Chromosome"/>
</dbReference>
<name>A0ABZ1C403_9BACT</name>
<accession>A0ABZ1C403</accession>
<dbReference type="InterPro" id="IPR059206">
    <property type="entry name" value="Sll1717-like"/>
</dbReference>
<reference evidence="1 2" key="1">
    <citation type="submission" date="2023-12" db="EMBL/GenBank/DDBJ databases">
        <title>Description of an unclassified Opitutus bacterium of Verrucomicrobiota.</title>
        <authorList>
            <person name="Zhang D.-F."/>
        </authorList>
    </citation>
    <scope>NUCLEOTIDE SEQUENCE [LARGE SCALE GENOMIC DNA]</scope>
    <source>
        <strain evidence="1 2">WL0086</strain>
    </source>
</reference>
<evidence type="ECO:0008006" key="3">
    <source>
        <dbReference type="Google" id="ProtNLM"/>
    </source>
</evidence>
<protein>
    <recommendedName>
        <fullName evidence="3">ATPase AAA-type core domain-containing protein</fullName>
    </recommendedName>
</protein>
<dbReference type="RefSeq" id="WP_221031336.1">
    <property type="nucleotide sequence ID" value="NZ_CP139781.1"/>
</dbReference>
<evidence type="ECO:0000313" key="1">
    <source>
        <dbReference type="EMBL" id="WRQ86414.1"/>
    </source>
</evidence>
<proteinExistence type="predicted"/>
<dbReference type="EMBL" id="CP139781">
    <property type="protein sequence ID" value="WRQ86414.1"/>
    <property type="molecule type" value="Genomic_DNA"/>
</dbReference>
<gene>
    <name evidence="1" type="ORF">K1X11_016485</name>
</gene>
<organism evidence="1 2">
    <name type="scientific">Actomonas aquatica</name>
    <dbReference type="NCBI Taxonomy" id="2866162"/>
    <lineage>
        <taxon>Bacteria</taxon>
        <taxon>Pseudomonadati</taxon>
        <taxon>Verrucomicrobiota</taxon>
        <taxon>Opitutia</taxon>
        <taxon>Opitutales</taxon>
        <taxon>Opitutaceae</taxon>
        <taxon>Actomonas</taxon>
    </lineage>
</organism>
<sequence length="509" mass="58231">MISPAEIIKILEKIDLGAGVAENDIMLYEARVETPVFNGLFRDRYDLVSGPKGSGKTALYRLVSEFLKPVMLKTSNTAILTGVEASGDPVFLAFRKNFEGLNELEFENFWRVYIVALINEHFVKNSEFSEQLAKARVEAKDFQDRCRRACIPELTDSRSFREIAQLALKTIKLNILSISNSPSGESISALTIEPCQPNEKSKNESTSSPIFLHDIHSSLLRLLKAANLRLWILLDRLDEVFPRRTKLERTALRALLRTTRNFPSQDIRIKLFIRDDIFENVLLKGEGFTALSHIESRRAPSLRWSAEDLKILIIKRFCQDPRVRQFCGGNKQLISENDAPHLKRVFDRLFPKQVVRGKNQSTTLDWLYHHCEDGRGVVTPRDIIDLLAAAITKQIEHIRKDGINEESLLGSQALKEGLRELSSKKRRTYLEAEFPEFWPHMSKFEHTKAEHNAHSLESLLGSKWNIIVDDLVAIGFLQKRPRSSSYIIPFVFRFGMGIKQGKAFNGFHK</sequence>